<dbReference type="EMBL" id="AWFK01000008">
    <property type="protein sequence ID" value="KOA49503.1"/>
    <property type="molecule type" value="Genomic_DNA"/>
</dbReference>
<keyword evidence="1" id="KW-0472">Membrane</keyword>
<proteinExistence type="predicted"/>
<evidence type="ECO:0000313" key="2">
    <source>
        <dbReference type="EMBL" id="KOA49503.1"/>
    </source>
</evidence>
<organism evidence="2 3">
    <name type="scientific">Bifidobacterium animalis subsp. animalis MCC 0483</name>
    <dbReference type="NCBI Taxonomy" id="1365955"/>
    <lineage>
        <taxon>Bacteria</taxon>
        <taxon>Bacillati</taxon>
        <taxon>Actinomycetota</taxon>
        <taxon>Actinomycetes</taxon>
        <taxon>Bifidobacteriales</taxon>
        <taxon>Bifidobacteriaceae</taxon>
        <taxon>Bifidobacterium</taxon>
    </lineage>
</organism>
<keyword evidence="1" id="KW-1133">Transmembrane helix</keyword>
<keyword evidence="1" id="KW-0812">Transmembrane</keyword>
<protein>
    <submittedName>
        <fullName evidence="2">Uncharacterized protein</fullName>
    </submittedName>
</protein>
<evidence type="ECO:0000256" key="1">
    <source>
        <dbReference type="SAM" id="Phobius"/>
    </source>
</evidence>
<dbReference type="RefSeq" id="WP_195911555.1">
    <property type="nucleotide sequence ID" value="NZ_AWFK01000008.1"/>
</dbReference>
<accession>A0AB34T9A3</accession>
<sequence>MDKLDRQREKDRFLSDKAQEKLGVWIAGGTMLIAIIVIVSTLIGHPVA</sequence>
<evidence type="ECO:0000313" key="3">
    <source>
        <dbReference type="Proteomes" id="UP000037239"/>
    </source>
</evidence>
<gene>
    <name evidence="2" type="ORF">BAAM0483_04985</name>
</gene>
<comment type="caution">
    <text evidence="2">The sequence shown here is derived from an EMBL/GenBank/DDBJ whole genome shotgun (WGS) entry which is preliminary data.</text>
</comment>
<name>A0AB34T9A3_9BIFI</name>
<reference evidence="2 3" key="1">
    <citation type="journal article" date="2015" name="Int J Genomics">
        <title>Comparative Genomics Revealed Genetic Diversity and Species/Strain-Level Differences in Carbohydrate Metabolism of Three Probiotic Bifidobacterial Species.</title>
        <authorList>
            <person name="Odamaki T."/>
            <person name="Horigome A."/>
            <person name="Sugahara H."/>
            <person name="Hashikura N."/>
            <person name="Minami J."/>
            <person name="Xiao J.Z."/>
            <person name="Abe F."/>
        </authorList>
    </citation>
    <scope>NUCLEOTIDE SEQUENCE [LARGE SCALE GENOMIC DNA]</scope>
    <source>
        <strain evidence="2 3">MCC 0483</strain>
    </source>
</reference>
<dbReference type="AlphaFoldDB" id="A0AB34T9A3"/>
<feature type="transmembrane region" description="Helical" evidence="1">
    <location>
        <begin position="22"/>
        <end position="43"/>
    </location>
</feature>
<dbReference type="Proteomes" id="UP000037239">
    <property type="component" value="Unassembled WGS sequence"/>
</dbReference>